<dbReference type="CDD" id="cd17546">
    <property type="entry name" value="REC_hyHK_CKI1_RcsC-like"/>
    <property type="match status" value="1"/>
</dbReference>
<dbReference type="Pfam" id="PF02518">
    <property type="entry name" value="HATPase_c"/>
    <property type="match status" value="1"/>
</dbReference>
<comment type="caution">
    <text evidence="10">The sequence shown here is derived from an EMBL/GenBank/DDBJ whole genome shotgun (WGS) entry which is preliminary data.</text>
</comment>
<comment type="catalytic activity">
    <reaction evidence="1">
        <text>ATP + protein L-histidine = ADP + protein N-phospho-L-histidine.</text>
        <dbReference type="EC" id="2.7.13.3"/>
    </reaction>
</comment>
<evidence type="ECO:0000313" key="10">
    <source>
        <dbReference type="EMBL" id="KAG7345626.1"/>
    </source>
</evidence>
<evidence type="ECO:0000256" key="3">
    <source>
        <dbReference type="ARBA" id="ARBA00022679"/>
    </source>
</evidence>
<reference evidence="10" key="1">
    <citation type="journal article" date="2021" name="Sci. Rep.">
        <title>Diploid genomic architecture of Nitzschia inconspicua, an elite biomass production diatom.</title>
        <authorList>
            <person name="Oliver A."/>
            <person name="Podell S."/>
            <person name="Pinowska A."/>
            <person name="Traller J.C."/>
            <person name="Smith S.R."/>
            <person name="McClure R."/>
            <person name="Beliaev A."/>
            <person name="Bohutskyi P."/>
            <person name="Hill E.A."/>
            <person name="Rabines A."/>
            <person name="Zheng H."/>
            <person name="Allen L.Z."/>
            <person name="Kuo A."/>
            <person name="Grigoriev I.V."/>
            <person name="Allen A.E."/>
            <person name="Hazlebeck D."/>
            <person name="Allen E.E."/>
        </authorList>
    </citation>
    <scope>NUCLEOTIDE SEQUENCE</scope>
    <source>
        <strain evidence="10">Hildebrandi</strain>
    </source>
</reference>
<dbReference type="PROSITE" id="PS50109">
    <property type="entry name" value="HIS_KIN"/>
    <property type="match status" value="1"/>
</dbReference>
<gene>
    <name evidence="10" type="ORF">IV203_033157</name>
</gene>
<evidence type="ECO:0000256" key="2">
    <source>
        <dbReference type="ARBA" id="ARBA00012438"/>
    </source>
</evidence>
<keyword evidence="11" id="KW-1185">Reference proteome</keyword>
<keyword evidence="5" id="KW-0597">Phosphoprotein</keyword>
<dbReference type="InterPro" id="IPR001789">
    <property type="entry name" value="Sig_transdc_resp-reg_receiver"/>
</dbReference>
<dbReference type="SMART" id="SM00388">
    <property type="entry name" value="HisKA"/>
    <property type="match status" value="1"/>
</dbReference>
<dbReference type="InterPro" id="IPR003594">
    <property type="entry name" value="HATPase_dom"/>
</dbReference>
<feature type="transmembrane region" description="Helical" evidence="7">
    <location>
        <begin position="63"/>
        <end position="84"/>
    </location>
</feature>
<feature type="domain" description="Histidine kinase" evidence="8">
    <location>
        <begin position="470"/>
        <end position="812"/>
    </location>
</feature>
<dbReference type="Proteomes" id="UP000693970">
    <property type="component" value="Unassembled WGS sequence"/>
</dbReference>
<dbReference type="SMART" id="SM00448">
    <property type="entry name" value="REC"/>
    <property type="match status" value="1"/>
</dbReference>
<evidence type="ECO:0000256" key="1">
    <source>
        <dbReference type="ARBA" id="ARBA00000085"/>
    </source>
</evidence>
<dbReference type="GO" id="GO:0000155">
    <property type="term" value="F:phosphorelay sensor kinase activity"/>
    <property type="evidence" value="ECO:0007669"/>
    <property type="project" value="InterPro"/>
</dbReference>
<name>A0A9K3PG93_9STRA</name>
<feature type="domain" description="Response regulatory" evidence="9">
    <location>
        <begin position="865"/>
        <end position="984"/>
    </location>
</feature>
<dbReference type="SMART" id="SM00387">
    <property type="entry name" value="HATPase_c"/>
    <property type="match status" value="1"/>
</dbReference>
<dbReference type="InterPro" id="IPR005467">
    <property type="entry name" value="His_kinase_dom"/>
</dbReference>
<dbReference type="PROSITE" id="PS50110">
    <property type="entry name" value="RESPONSE_REGULATORY"/>
    <property type="match status" value="1"/>
</dbReference>
<keyword evidence="7" id="KW-1133">Transmembrane helix</keyword>
<evidence type="ECO:0000256" key="4">
    <source>
        <dbReference type="ARBA" id="ARBA00022777"/>
    </source>
</evidence>
<accession>A0A9K3PG93</accession>
<dbReference type="AlphaFoldDB" id="A0A9K3PG93"/>
<protein>
    <recommendedName>
        <fullName evidence="2">histidine kinase</fullName>
        <ecNumber evidence="2">2.7.13.3</ecNumber>
    </recommendedName>
</protein>
<sequence>MSPYPWPILSSSMRFGTQTRSHESASIGSSGDHTRTNTNHGHLQTTAAQLAASSSRKIKCGRFLFVLVLLVAAAVLGFGAFHIMDSAQTQMASDRFDSISDRALSVAQYVLEEKKRATDALALMMGSAYPNANVGWPMVALEGYEQIASSLGIVMNGSLSFCPIVIPGGEEQRLFEEFAYDLFEKNGFPPNTGVSNFGKGIFSFGTGEFGNETWDDGRFHITSGWTYHNSSKNILVPFLQSEYGPHPSLMLNIHFEHSRAAAIDGIIKCSEERALTRDYRECGYVTDLMWSATVAGEVPAGPAGLMISPIYPRLDNTTLTGFIVTKQIWGDLLRYTFEPSVSGIYVVLYTENNAHTYRVTAGQIEYVGPGWEYHNPDAKFQVTKTRINDRFFANQSISYYMDLYSSQEFMEIAGSFGNDNISNVPVVVCVAAVCIMLFTSLLFVLYDYWVQHEFNSRKRLLDAKRQFVRFISHEVRTPLNTICMGLTLLQHDLEAVLGMNKIQEVSGNHHVSFETMTETANGDDASKEECHWAEKPEKVFSNHVGNDGLTLKKKQVNEWRKLADQISKNAESAVNVLSDLLNYDKIQMGTLSLELSLVNLWKTLETTVNEFKIAAREKNVNLMLDFSPLMDLHFDRTFHGVRIFKRMNAEQSSMSESEVSIEDFPSEIRFFKVVADSVRLEQVFRNLLSNGLKFTKKNGNLLVRVTVKPNSRRRQKVEAFEVQKDQVEKLARVGNIVVSVIDDGVGMTSDQVHQVFNDGTQFNANALQAGGGSGLGLSIARGLVTQHGGELSCSSDGLGKGTTFTVNLPIYEEIGTIPAKDAESKQVQDSKQCGVVRDNSQSNKALLSFPGVGEASNDFTIPSLRILVVDDALTNRKFCMRLLERAGHSTEGACDGHEGVEKVRESMEHGKPFDCILLDYEMPVMKGPKACEYMRKMGCSSFIVGVTGNVMSEDVDRFRNCGADWVLPKPFRLAALEQQWIEQGVAPHPKADSEVTVTTSSLVVDLPDDTDCDLTLPRSNMSRRCAGKKLFPATLS</sequence>
<evidence type="ECO:0000256" key="5">
    <source>
        <dbReference type="PROSITE-ProRule" id="PRU00169"/>
    </source>
</evidence>
<keyword evidence="7" id="KW-0812">Transmembrane</keyword>
<evidence type="ECO:0000259" key="8">
    <source>
        <dbReference type="PROSITE" id="PS50109"/>
    </source>
</evidence>
<dbReference type="CDD" id="cd00082">
    <property type="entry name" value="HisKA"/>
    <property type="match status" value="1"/>
</dbReference>
<keyword evidence="3" id="KW-0808">Transferase</keyword>
<proteinExistence type="predicted"/>
<dbReference type="Pfam" id="PF00072">
    <property type="entry name" value="Response_reg"/>
    <property type="match status" value="1"/>
</dbReference>
<evidence type="ECO:0000256" key="6">
    <source>
        <dbReference type="SAM" id="MobiDB-lite"/>
    </source>
</evidence>
<dbReference type="EMBL" id="JAGRRH010000022">
    <property type="protein sequence ID" value="KAG7345626.1"/>
    <property type="molecule type" value="Genomic_DNA"/>
</dbReference>
<evidence type="ECO:0000259" key="9">
    <source>
        <dbReference type="PROSITE" id="PS50110"/>
    </source>
</evidence>
<keyword evidence="7" id="KW-0472">Membrane</keyword>
<evidence type="ECO:0000313" key="11">
    <source>
        <dbReference type="Proteomes" id="UP000693970"/>
    </source>
</evidence>
<feature type="transmembrane region" description="Helical" evidence="7">
    <location>
        <begin position="424"/>
        <end position="449"/>
    </location>
</feature>
<reference evidence="10" key="2">
    <citation type="submission" date="2021-04" db="EMBL/GenBank/DDBJ databases">
        <authorList>
            <person name="Podell S."/>
        </authorList>
    </citation>
    <scope>NUCLEOTIDE SEQUENCE</scope>
    <source>
        <strain evidence="10">Hildebrandi</strain>
    </source>
</reference>
<evidence type="ECO:0000256" key="7">
    <source>
        <dbReference type="SAM" id="Phobius"/>
    </source>
</evidence>
<dbReference type="EC" id="2.7.13.3" evidence="2"/>
<keyword evidence="4 10" id="KW-0418">Kinase</keyword>
<dbReference type="OrthoDB" id="207061at2759"/>
<dbReference type="InterPro" id="IPR003661">
    <property type="entry name" value="HisK_dim/P_dom"/>
</dbReference>
<dbReference type="PANTHER" id="PTHR43047">
    <property type="entry name" value="TWO-COMPONENT HISTIDINE PROTEIN KINASE"/>
    <property type="match status" value="1"/>
</dbReference>
<feature type="region of interest" description="Disordered" evidence="6">
    <location>
        <begin position="20"/>
        <end position="40"/>
    </location>
</feature>
<feature type="modified residue" description="4-aspartylphosphate" evidence="5">
    <location>
        <position position="919"/>
    </location>
</feature>
<organism evidence="10 11">
    <name type="scientific">Nitzschia inconspicua</name>
    <dbReference type="NCBI Taxonomy" id="303405"/>
    <lineage>
        <taxon>Eukaryota</taxon>
        <taxon>Sar</taxon>
        <taxon>Stramenopiles</taxon>
        <taxon>Ochrophyta</taxon>
        <taxon>Bacillariophyta</taxon>
        <taxon>Bacillariophyceae</taxon>
        <taxon>Bacillariophycidae</taxon>
        <taxon>Bacillariales</taxon>
        <taxon>Bacillariaceae</taxon>
        <taxon>Nitzschia</taxon>
    </lineage>
</organism>